<name>A0A0J6XFB1_9ACTN</name>
<dbReference type="OrthoDB" id="4167331at2"/>
<dbReference type="NCBIfam" id="NF047541">
    <property type="entry name" value="telomere_Tpg"/>
    <property type="match status" value="1"/>
</dbReference>
<reference evidence="1 2" key="1">
    <citation type="submission" date="2015-06" db="EMBL/GenBank/DDBJ databases">
        <title>Recapitulation of the evolution of biosynthetic gene clusters reveals hidden chemical diversity on bacterial genomes.</title>
        <authorList>
            <person name="Cruz-Morales P."/>
            <person name="Martinez-Guerrero C."/>
            <person name="Morales-Escalante M.A."/>
            <person name="Yanez-Guerra L.A."/>
            <person name="Kopp J.F."/>
            <person name="Feldmann J."/>
            <person name="Ramos-Aboites H.E."/>
            <person name="Barona-Gomez F."/>
        </authorList>
    </citation>
    <scope>NUCLEOTIDE SEQUENCE [LARGE SCALE GENOMIC DNA]</scope>
    <source>
        <strain evidence="1 2">ATCC 31245</strain>
    </source>
</reference>
<evidence type="ECO:0000313" key="1">
    <source>
        <dbReference type="EMBL" id="KMO93804.1"/>
    </source>
</evidence>
<dbReference type="RefSeq" id="WP_048480538.1">
    <property type="nucleotide sequence ID" value="NZ_JBIRUD010000003.1"/>
</dbReference>
<gene>
    <name evidence="1" type="ORF">ACS04_33060</name>
</gene>
<dbReference type="EMBL" id="LFML01000159">
    <property type="protein sequence ID" value="KMO93804.1"/>
    <property type="molecule type" value="Genomic_DNA"/>
</dbReference>
<dbReference type="AlphaFoldDB" id="A0A0J6XFB1"/>
<protein>
    <recommendedName>
        <fullName evidence="3">Terminal protein TpgA2</fullName>
    </recommendedName>
</protein>
<evidence type="ECO:0008006" key="3">
    <source>
        <dbReference type="Google" id="ProtNLM"/>
    </source>
</evidence>
<organism evidence="1 2">
    <name type="scientific">Streptomyces roseus</name>
    <dbReference type="NCBI Taxonomy" id="66430"/>
    <lineage>
        <taxon>Bacteria</taxon>
        <taxon>Bacillati</taxon>
        <taxon>Actinomycetota</taxon>
        <taxon>Actinomycetes</taxon>
        <taxon>Kitasatosporales</taxon>
        <taxon>Streptomycetaceae</taxon>
        <taxon>Streptomyces</taxon>
    </lineage>
</organism>
<dbReference type="PATRIC" id="fig|66430.4.peg.3272"/>
<comment type="caution">
    <text evidence="1">The sequence shown here is derived from an EMBL/GenBank/DDBJ whole genome shotgun (WGS) entry which is preliminary data.</text>
</comment>
<proteinExistence type="predicted"/>
<keyword evidence="2" id="KW-1185">Reference proteome</keyword>
<dbReference type="InterPro" id="IPR058118">
    <property type="entry name" value="Tpg"/>
</dbReference>
<accession>A0A0J6XFB1</accession>
<dbReference type="Proteomes" id="UP000035932">
    <property type="component" value="Unassembled WGS sequence"/>
</dbReference>
<evidence type="ECO:0000313" key="2">
    <source>
        <dbReference type="Proteomes" id="UP000035932"/>
    </source>
</evidence>
<sequence length="193" mass="21598">MGKILDGLRRAVYGKLTDQQAIPKTTKGQAAALLRDEKKTRGEAGAVQRAAARLGIHPDSFRRYLNGKRKNPPAQIQQKLDSEVRANWKPRLQKQVIKAAQAGPVRVKGKAEFGYSNSRSGATTPDPRMRHIAETLPPQYATPLFQALEDGDEQEAQRILALYIQVEKIHEAGGDNEYTEIQFGDIRFMDFDI</sequence>